<gene>
    <name evidence="7" type="ORF">SDC9_195762</name>
</gene>
<dbReference type="Pfam" id="PF04138">
    <property type="entry name" value="GtrA_DPMS_TM"/>
    <property type="match status" value="1"/>
</dbReference>
<name>A0A645IA03_9ZZZZ</name>
<dbReference type="GO" id="GO:0000271">
    <property type="term" value="P:polysaccharide biosynthetic process"/>
    <property type="evidence" value="ECO:0007669"/>
    <property type="project" value="InterPro"/>
</dbReference>
<proteinExistence type="predicted"/>
<reference evidence="7" key="1">
    <citation type="submission" date="2019-08" db="EMBL/GenBank/DDBJ databases">
        <authorList>
            <person name="Kucharzyk K."/>
            <person name="Murdoch R.W."/>
            <person name="Higgins S."/>
            <person name="Loffler F."/>
        </authorList>
    </citation>
    <scope>NUCLEOTIDE SEQUENCE</scope>
</reference>
<accession>A0A645IA03</accession>
<evidence type="ECO:0000256" key="5">
    <source>
        <dbReference type="SAM" id="Phobius"/>
    </source>
</evidence>
<dbReference type="EMBL" id="VSSQ01110210">
    <property type="protein sequence ID" value="MPN48157.1"/>
    <property type="molecule type" value="Genomic_DNA"/>
</dbReference>
<comment type="subcellular location">
    <subcellularLocation>
        <location evidence="1">Membrane</location>
        <topology evidence="1">Multi-pass membrane protein</topology>
    </subcellularLocation>
</comment>
<sequence length="99" mass="11232">MAQSLLISVVGARVLSSLANYFMNCKLVFENRNKSSIVRYYLLVVGILAVNYGLMVVMTHLMPLAVGKILVELILYPLSFYIQRKYVFPPESEEVCLPE</sequence>
<evidence type="ECO:0000256" key="3">
    <source>
        <dbReference type="ARBA" id="ARBA00022989"/>
    </source>
</evidence>
<evidence type="ECO:0000259" key="6">
    <source>
        <dbReference type="Pfam" id="PF04138"/>
    </source>
</evidence>
<protein>
    <recommendedName>
        <fullName evidence="6">GtrA/DPMS transmembrane domain-containing protein</fullName>
    </recommendedName>
</protein>
<organism evidence="7">
    <name type="scientific">bioreactor metagenome</name>
    <dbReference type="NCBI Taxonomy" id="1076179"/>
    <lineage>
        <taxon>unclassified sequences</taxon>
        <taxon>metagenomes</taxon>
        <taxon>ecological metagenomes</taxon>
    </lineage>
</organism>
<keyword evidence="4 5" id="KW-0472">Membrane</keyword>
<evidence type="ECO:0000313" key="7">
    <source>
        <dbReference type="EMBL" id="MPN48157.1"/>
    </source>
</evidence>
<evidence type="ECO:0000256" key="2">
    <source>
        <dbReference type="ARBA" id="ARBA00022692"/>
    </source>
</evidence>
<keyword evidence="3 5" id="KW-1133">Transmembrane helix</keyword>
<evidence type="ECO:0000256" key="1">
    <source>
        <dbReference type="ARBA" id="ARBA00004141"/>
    </source>
</evidence>
<dbReference type="AlphaFoldDB" id="A0A645IA03"/>
<evidence type="ECO:0000256" key="4">
    <source>
        <dbReference type="ARBA" id="ARBA00023136"/>
    </source>
</evidence>
<feature type="domain" description="GtrA/DPMS transmembrane" evidence="6">
    <location>
        <begin position="4"/>
        <end position="88"/>
    </location>
</feature>
<feature type="transmembrane region" description="Helical" evidence="5">
    <location>
        <begin position="6"/>
        <end position="25"/>
    </location>
</feature>
<dbReference type="GO" id="GO:0016020">
    <property type="term" value="C:membrane"/>
    <property type="evidence" value="ECO:0007669"/>
    <property type="project" value="UniProtKB-SubCell"/>
</dbReference>
<keyword evidence="2 5" id="KW-0812">Transmembrane</keyword>
<dbReference type="InterPro" id="IPR007267">
    <property type="entry name" value="GtrA_DPMS_TM"/>
</dbReference>
<feature type="transmembrane region" description="Helical" evidence="5">
    <location>
        <begin position="37"/>
        <end position="55"/>
    </location>
</feature>
<comment type="caution">
    <text evidence="7">The sequence shown here is derived from an EMBL/GenBank/DDBJ whole genome shotgun (WGS) entry which is preliminary data.</text>
</comment>